<sequence length="97" mass="10774">MMMMKNNSFFMLASTNLGFWSVSLKIVVADMTILKFRVLDLRSCYLRAADPVRAVSARSDFGRTDSPQLDLEKIVLSEDMRLSLPGPVCEAVSALLA</sequence>
<gene>
    <name evidence="1" type="ORF">SS1G_04993</name>
</gene>
<reference evidence="2" key="1">
    <citation type="journal article" date="2011" name="PLoS Genet.">
        <title>Genomic analysis of the necrotrophic fungal pathogens Sclerotinia sclerotiorum and Botrytis cinerea.</title>
        <authorList>
            <person name="Amselem J."/>
            <person name="Cuomo C.A."/>
            <person name="van Kan J.A."/>
            <person name="Viaud M."/>
            <person name="Benito E.P."/>
            <person name="Couloux A."/>
            <person name="Coutinho P.M."/>
            <person name="de Vries R.P."/>
            <person name="Dyer P.S."/>
            <person name="Fillinger S."/>
            <person name="Fournier E."/>
            <person name="Gout L."/>
            <person name="Hahn M."/>
            <person name="Kohn L."/>
            <person name="Lapalu N."/>
            <person name="Plummer K.M."/>
            <person name="Pradier J.M."/>
            <person name="Quevillon E."/>
            <person name="Sharon A."/>
            <person name="Simon A."/>
            <person name="ten Have A."/>
            <person name="Tudzynski B."/>
            <person name="Tudzynski P."/>
            <person name="Wincker P."/>
            <person name="Andrew M."/>
            <person name="Anthouard V."/>
            <person name="Beever R.E."/>
            <person name="Beffa R."/>
            <person name="Benoit I."/>
            <person name="Bouzid O."/>
            <person name="Brault B."/>
            <person name="Chen Z."/>
            <person name="Choquer M."/>
            <person name="Collemare J."/>
            <person name="Cotton P."/>
            <person name="Danchin E.G."/>
            <person name="Da Silva C."/>
            <person name="Gautier A."/>
            <person name="Giraud C."/>
            <person name="Giraud T."/>
            <person name="Gonzalez C."/>
            <person name="Grossetete S."/>
            <person name="Guldener U."/>
            <person name="Henrissat B."/>
            <person name="Howlett B.J."/>
            <person name="Kodira C."/>
            <person name="Kretschmer M."/>
            <person name="Lappartient A."/>
            <person name="Leroch M."/>
            <person name="Levis C."/>
            <person name="Mauceli E."/>
            <person name="Neuveglise C."/>
            <person name="Oeser B."/>
            <person name="Pearson M."/>
            <person name="Poulain J."/>
            <person name="Poussereau N."/>
            <person name="Quesneville H."/>
            <person name="Rascle C."/>
            <person name="Schumacher J."/>
            <person name="Segurens B."/>
            <person name="Sexton A."/>
            <person name="Silva E."/>
            <person name="Sirven C."/>
            <person name="Soanes D.M."/>
            <person name="Talbot N.J."/>
            <person name="Templeton M."/>
            <person name="Yandava C."/>
            <person name="Yarden O."/>
            <person name="Zeng Q."/>
            <person name="Rollins J.A."/>
            <person name="Lebrun M.H."/>
            <person name="Dickman M."/>
        </authorList>
    </citation>
    <scope>NUCLEOTIDE SEQUENCE [LARGE SCALE GENOMIC DNA]</scope>
    <source>
        <strain evidence="2">ATCC 18683 / 1980 / Ss-1</strain>
    </source>
</reference>
<keyword evidence="2" id="KW-1185">Reference proteome</keyword>
<evidence type="ECO:0000313" key="2">
    <source>
        <dbReference type="Proteomes" id="UP000001312"/>
    </source>
</evidence>
<dbReference type="KEGG" id="ssl:SS1G_04993"/>
<dbReference type="Proteomes" id="UP000001312">
    <property type="component" value="Unassembled WGS sequence"/>
</dbReference>
<dbReference type="EMBL" id="CH476626">
    <property type="protein sequence ID" value="EDO02517.1"/>
    <property type="molecule type" value="Genomic_DNA"/>
</dbReference>
<protein>
    <submittedName>
        <fullName evidence="1">Uncharacterized protein</fullName>
    </submittedName>
</protein>
<dbReference type="RefSeq" id="XP_001593566.1">
    <property type="nucleotide sequence ID" value="XM_001593516.1"/>
</dbReference>
<proteinExistence type="predicted"/>
<accession>A7EI51</accession>
<dbReference type="AlphaFoldDB" id="A7EI51"/>
<name>A7EI51_SCLS1</name>
<dbReference type="GeneID" id="5489610"/>
<dbReference type="InParanoid" id="A7EI51"/>
<organism evidence="1 2">
    <name type="scientific">Sclerotinia sclerotiorum (strain ATCC 18683 / 1980 / Ss-1)</name>
    <name type="common">White mold</name>
    <name type="synonym">Whetzelinia sclerotiorum</name>
    <dbReference type="NCBI Taxonomy" id="665079"/>
    <lineage>
        <taxon>Eukaryota</taxon>
        <taxon>Fungi</taxon>
        <taxon>Dikarya</taxon>
        <taxon>Ascomycota</taxon>
        <taxon>Pezizomycotina</taxon>
        <taxon>Leotiomycetes</taxon>
        <taxon>Helotiales</taxon>
        <taxon>Sclerotiniaceae</taxon>
        <taxon>Sclerotinia</taxon>
    </lineage>
</organism>
<dbReference type="HOGENOM" id="CLU_2347968_0_0_1"/>
<evidence type="ECO:0000313" key="1">
    <source>
        <dbReference type="EMBL" id="EDO02517.1"/>
    </source>
</evidence>